<organism evidence="2 3">
    <name type="scientific">Fulvivirga kasyanovii</name>
    <dbReference type="NCBI Taxonomy" id="396812"/>
    <lineage>
        <taxon>Bacteria</taxon>
        <taxon>Pseudomonadati</taxon>
        <taxon>Bacteroidota</taxon>
        <taxon>Cytophagia</taxon>
        <taxon>Cytophagales</taxon>
        <taxon>Fulvivirgaceae</taxon>
        <taxon>Fulvivirga</taxon>
    </lineage>
</organism>
<name>A0ABW9RVT0_9BACT</name>
<keyword evidence="3" id="KW-1185">Reference proteome</keyword>
<evidence type="ECO:0000313" key="3">
    <source>
        <dbReference type="Proteomes" id="UP000798808"/>
    </source>
</evidence>
<proteinExistence type="predicted"/>
<sequence length="223" mass="25349">MLFRFQRIMPLLVLLIVWAGTLHGQAKWENEFKKFDEQDRLSNPPKEGVIVFTGSSSIRMWKDVADELNNDNIINRGFGGSEFIDIIENFERVIGRYNPAQVVLYSGDNDITHGKSAAEVYGDFCTVYGMIRARFPKAQISVLSIKPSPARWAKAEEMEKANRLIKAYAEGKPYLSFIDVYTPMLTEEGKPRQDLYVEDGIHMTPAGYEIWKKAIAPILLPAN</sequence>
<dbReference type="InterPro" id="IPR013830">
    <property type="entry name" value="SGNH_hydro"/>
</dbReference>
<evidence type="ECO:0000313" key="2">
    <source>
        <dbReference type="EMBL" id="MTI28322.1"/>
    </source>
</evidence>
<evidence type="ECO:0000259" key="1">
    <source>
        <dbReference type="Pfam" id="PF13472"/>
    </source>
</evidence>
<dbReference type="SUPFAM" id="SSF52266">
    <property type="entry name" value="SGNH hydrolase"/>
    <property type="match status" value="1"/>
</dbReference>
<dbReference type="InterPro" id="IPR036514">
    <property type="entry name" value="SGNH_hydro_sf"/>
</dbReference>
<dbReference type="EMBL" id="SMLW01000660">
    <property type="protein sequence ID" value="MTI28322.1"/>
    <property type="molecule type" value="Genomic_DNA"/>
</dbReference>
<dbReference type="InterPro" id="IPR051532">
    <property type="entry name" value="Ester_Hydrolysis_Enzymes"/>
</dbReference>
<dbReference type="RefSeq" id="WP_155175733.1">
    <property type="nucleotide sequence ID" value="NZ_BAAAFL010000027.1"/>
</dbReference>
<dbReference type="Gene3D" id="3.40.50.1110">
    <property type="entry name" value="SGNH hydrolase"/>
    <property type="match status" value="1"/>
</dbReference>
<protein>
    <recommendedName>
        <fullName evidence="1">SGNH hydrolase-type esterase domain-containing protein</fullName>
    </recommendedName>
</protein>
<accession>A0ABW9RVT0</accession>
<dbReference type="PANTHER" id="PTHR30383:SF5">
    <property type="entry name" value="SGNH HYDROLASE-TYPE ESTERASE DOMAIN-CONTAINING PROTEIN"/>
    <property type="match status" value="1"/>
</dbReference>
<feature type="domain" description="SGNH hydrolase-type esterase" evidence="1">
    <location>
        <begin position="62"/>
        <end position="210"/>
    </location>
</feature>
<comment type="caution">
    <text evidence="2">The sequence shown here is derived from an EMBL/GenBank/DDBJ whole genome shotgun (WGS) entry which is preliminary data.</text>
</comment>
<reference evidence="2 3" key="1">
    <citation type="submission" date="2019-02" db="EMBL/GenBank/DDBJ databases">
        <authorList>
            <person name="Goldberg S.R."/>
            <person name="Haltli B.A."/>
            <person name="Correa H."/>
            <person name="Russell K.G."/>
        </authorList>
    </citation>
    <scope>NUCLEOTIDE SEQUENCE [LARGE SCALE GENOMIC DNA]</scope>
    <source>
        <strain evidence="2 3">JCM 16186</strain>
    </source>
</reference>
<dbReference type="Pfam" id="PF13472">
    <property type="entry name" value="Lipase_GDSL_2"/>
    <property type="match status" value="1"/>
</dbReference>
<dbReference type="PANTHER" id="PTHR30383">
    <property type="entry name" value="THIOESTERASE 1/PROTEASE 1/LYSOPHOSPHOLIPASE L1"/>
    <property type="match status" value="1"/>
</dbReference>
<gene>
    <name evidence="2" type="ORF">E1163_25420</name>
</gene>
<dbReference type="CDD" id="cd04502">
    <property type="entry name" value="SGNH_hydrolase_like_7"/>
    <property type="match status" value="1"/>
</dbReference>
<dbReference type="Proteomes" id="UP000798808">
    <property type="component" value="Unassembled WGS sequence"/>
</dbReference>